<organism evidence="2 3">
    <name type="scientific">Saccharopolyspora mangrovi</name>
    <dbReference type="NCBI Taxonomy" id="3082379"/>
    <lineage>
        <taxon>Bacteria</taxon>
        <taxon>Bacillati</taxon>
        <taxon>Actinomycetota</taxon>
        <taxon>Actinomycetes</taxon>
        <taxon>Pseudonocardiales</taxon>
        <taxon>Pseudonocardiaceae</taxon>
        <taxon>Saccharopolyspora</taxon>
    </lineage>
</organism>
<dbReference type="InterPro" id="IPR037401">
    <property type="entry name" value="SnoaL-like"/>
</dbReference>
<name>A0ABU6AK39_9PSEU</name>
<accession>A0ABU6AK39</accession>
<proteinExistence type="predicted"/>
<dbReference type="Gene3D" id="3.10.450.50">
    <property type="match status" value="1"/>
</dbReference>
<dbReference type="Pfam" id="PF13577">
    <property type="entry name" value="SnoaL_4"/>
    <property type="match status" value="1"/>
</dbReference>
<gene>
    <name evidence="2" type="ORF">R4I43_31255</name>
</gene>
<evidence type="ECO:0000259" key="1">
    <source>
        <dbReference type="Pfam" id="PF13577"/>
    </source>
</evidence>
<protein>
    <submittedName>
        <fullName evidence="2">Nuclear transport factor 2 family protein</fullName>
    </submittedName>
</protein>
<comment type="caution">
    <text evidence="2">The sequence shown here is derived from an EMBL/GenBank/DDBJ whole genome shotgun (WGS) entry which is preliminary data.</text>
</comment>
<evidence type="ECO:0000313" key="3">
    <source>
        <dbReference type="Proteomes" id="UP001327093"/>
    </source>
</evidence>
<dbReference type="RefSeq" id="WP_324269313.1">
    <property type="nucleotide sequence ID" value="NZ_JAWLNX010000034.1"/>
</dbReference>
<feature type="domain" description="SnoaL-like" evidence="1">
    <location>
        <begin position="10"/>
        <end position="144"/>
    </location>
</feature>
<dbReference type="SUPFAM" id="SSF54427">
    <property type="entry name" value="NTF2-like"/>
    <property type="match status" value="1"/>
</dbReference>
<dbReference type="Proteomes" id="UP001327093">
    <property type="component" value="Unassembled WGS sequence"/>
</dbReference>
<dbReference type="EMBL" id="JAWLNX010000034">
    <property type="protein sequence ID" value="MEB3371886.1"/>
    <property type="molecule type" value="Genomic_DNA"/>
</dbReference>
<dbReference type="InterPro" id="IPR032710">
    <property type="entry name" value="NTF2-like_dom_sf"/>
</dbReference>
<reference evidence="2 3" key="1">
    <citation type="submission" date="2023-10" db="EMBL/GenBank/DDBJ databases">
        <title>Saccharopolyspora sp. nov., isolated from mangrove soil.</title>
        <authorList>
            <person name="Lu Y."/>
            <person name="Liu W."/>
        </authorList>
    </citation>
    <scope>NUCLEOTIDE SEQUENCE [LARGE SCALE GENOMIC DNA]</scope>
    <source>
        <strain evidence="2 3">S2-29</strain>
    </source>
</reference>
<sequence length="191" mass="22005">MNDTEIELKELLAERAISGVLLTYCQGVDRRSWDQIRDCYHPGAIDSHGAYVGDVDGLIAWLRKRHDHVLSSVHHLSNVSVRFTADHRFARVESYCLSMQVVDPSSGDAFAGTGDEPVFTEVMSRYVDTFEHREDGGWRIWRRDCVFDWMRRRNTGDFVEIDKSWTPARRDEHDLLFAPLPPTDQEPSGRP</sequence>
<evidence type="ECO:0000313" key="2">
    <source>
        <dbReference type="EMBL" id="MEB3371886.1"/>
    </source>
</evidence>
<dbReference type="CDD" id="cd00531">
    <property type="entry name" value="NTF2_like"/>
    <property type="match status" value="1"/>
</dbReference>
<keyword evidence="3" id="KW-1185">Reference proteome</keyword>